<sequence length="112" mass="11441">MSSSLAALHPGQPIDASTGIQGAALNGGQNLGAKCGFSRCRSLHGPLGLASECRDIGCERIRQVGGCVGGCRASVHDRIGGSCAPCLRRAVQSFEEFFAATDEEGFLGGAQC</sequence>
<proteinExistence type="predicted"/>
<dbReference type="EMBL" id="UIGB01000001">
    <property type="protein sequence ID" value="SUU86476.1"/>
    <property type="molecule type" value="Genomic_DNA"/>
</dbReference>
<evidence type="ECO:0000313" key="2">
    <source>
        <dbReference type="Proteomes" id="UP000254343"/>
    </source>
</evidence>
<protein>
    <submittedName>
        <fullName evidence="1">Uncharacterized protein</fullName>
    </submittedName>
</protein>
<reference evidence="1 2" key="1">
    <citation type="submission" date="2018-06" db="EMBL/GenBank/DDBJ databases">
        <authorList>
            <consortium name="Pathogen Informatics"/>
            <person name="Doyle S."/>
        </authorList>
    </citation>
    <scope>NUCLEOTIDE SEQUENCE [LARGE SCALE GENOMIC DNA]</scope>
    <source>
        <strain evidence="1 2">NCTC12722</strain>
    </source>
</reference>
<organism evidence="1 2">
    <name type="scientific">Afipia felis</name>
    <name type="common">Cat scratch disease bacillus</name>
    <dbReference type="NCBI Taxonomy" id="1035"/>
    <lineage>
        <taxon>Bacteria</taxon>
        <taxon>Pseudomonadati</taxon>
        <taxon>Pseudomonadota</taxon>
        <taxon>Alphaproteobacteria</taxon>
        <taxon>Hyphomicrobiales</taxon>
        <taxon>Nitrobacteraceae</taxon>
        <taxon>Afipia</taxon>
    </lineage>
</organism>
<gene>
    <name evidence="1" type="ORF">NCTC12722_03704</name>
</gene>
<dbReference type="Proteomes" id="UP000254343">
    <property type="component" value="Unassembled WGS sequence"/>
</dbReference>
<name>A0A380WCD8_AFIFE</name>
<accession>A0A380WCD8</accession>
<evidence type="ECO:0000313" key="1">
    <source>
        <dbReference type="EMBL" id="SUU86476.1"/>
    </source>
</evidence>
<dbReference type="AlphaFoldDB" id="A0A380WCD8"/>